<organism evidence="9 10">
    <name type="scientific">Gordonia paraffinivorans</name>
    <dbReference type="NCBI Taxonomy" id="175628"/>
    <lineage>
        <taxon>Bacteria</taxon>
        <taxon>Bacillati</taxon>
        <taxon>Actinomycetota</taxon>
        <taxon>Actinomycetes</taxon>
        <taxon>Mycobacteriales</taxon>
        <taxon>Gordoniaceae</taxon>
        <taxon>Gordonia</taxon>
    </lineage>
</organism>
<dbReference type="Gene3D" id="3.40.1190.20">
    <property type="match status" value="1"/>
</dbReference>
<dbReference type="InterPro" id="IPR017583">
    <property type="entry name" value="Tagatose/fructose_Pkinase"/>
</dbReference>
<gene>
    <name evidence="9" type="primary">pfkB_1</name>
    <name evidence="9" type="ORF">NCTC8139_00615</name>
</gene>
<dbReference type="InterPro" id="IPR011611">
    <property type="entry name" value="PfkB_dom"/>
</dbReference>
<name>A0ABD7UYE0_9ACTN</name>
<evidence type="ECO:0000256" key="4">
    <source>
        <dbReference type="ARBA" id="ARBA00022777"/>
    </source>
</evidence>
<dbReference type="AlphaFoldDB" id="A0ABD7UYE0"/>
<dbReference type="SUPFAM" id="SSF53613">
    <property type="entry name" value="Ribokinase-like"/>
    <property type="match status" value="1"/>
</dbReference>
<evidence type="ECO:0000256" key="1">
    <source>
        <dbReference type="ARBA" id="ARBA00010688"/>
    </source>
</evidence>
<dbReference type="PANTHER" id="PTHR46566">
    <property type="entry name" value="1-PHOSPHOFRUCTOKINASE-RELATED"/>
    <property type="match status" value="1"/>
</dbReference>
<dbReference type="Proteomes" id="UP000360750">
    <property type="component" value="Unassembled WGS sequence"/>
</dbReference>
<dbReference type="EMBL" id="CAACYD010000005">
    <property type="protein sequence ID" value="VFA81595.1"/>
    <property type="molecule type" value="Genomic_DNA"/>
</dbReference>
<evidence type="ECO:0000256" key="5">
    <source>
        <dbReference type="ARBA" id="ARBA00022840"/>
    </source>
</evidence>
<dbReference type="Pfam" id="PF00294">
    <property type="entry name" value="PfkB"/>
    <property type="match status" value="1"/>
</dbReference>
<dbReference type="EC" id="2.7.1.-" evidence="9"/>
<evidence type="ECO:0000256" key="3">
    <source>
        <dbReference type="ARBA" id="ARBA00022741"/>
    </source>
</evidence>
<keyword evidence="3" id="KW-0547">Nucleotide-binding</keyword>
<dbReference type="GO" id="GO:0005524">
    <property type="term" value="F:ATP binding"/>
    <property type="evidence" value="ECO:0007669"/>
    <property type="project" value="UniProtKB-KW"/>
</dbReference>
<dbReference type="NCBIfam" id="TIGR03168">
    <property type="entry name" value="1-PFK"/>
    <property type="match status" value="1"/>
</dbReference>
<keyword evidence="5" id="KW-0067">ATP-binding</keyword>
<evidence type="ECO:0000313" key="10">
    <source>
        <dbReference type="Proteomes" id="UP000360750"/>
    </source>
</evidence>
<keyword evidence="2 6" id="KW-0808">Transferase</keyword>
<comment type="similarity">
    <text evidence="1">Belongs to the carbohydrate kinase PfkB family.</text>
</comment>
<evidence type="ECO:0000256" key="2">
    <source>
        <dbReference type="ARBA" id="ARBA00022679"/>
    </source>
</evidence>
<dbReference type="PANTHER" id="PTHR46566:SF2">
    <property type="entry name" value="ATP-DEPENDENT 6-PHOSPHOFRUCTOKINASE ISOZYME 2"/>
    <property type="match status" value="1"/>
</dbReference>
<evidence type="ECO:0000256" key="7">
    <source>
        <dbReference type="SAM" id="MobiDB-lite"/>
    </source>
</evidence>
<reference evidence="9 10" key="1">
    <citation type="submission" date="2019-02" db="EMBL/GenBank/DDBJ databases">
        <authorList>
            <consortium name="Pathogen Informatics"/>
        </authorList>
    </citation>
    <scope>NUCLEOTIDE SEQUENCE [LARGE SCALE GENOMIC DNA]</scope>
    <source>
        <strain evidence="9 10">3012STDY6756503</strain>
    </source>
</reference>
<dbReference type="PIRSF" id="PIRSF000535">
    <property type="entry name" value="1PFK/6PFK/LacC"/>
    <property type="match status" value="1"/>
</dbReference>
<protein>
    <submittedName>
        <fullName evidence="9">Phosphofructokinase pfkB</fullName>
        <ecNumber evidence="9">2.7.1.-</ecNumber>
    </submittedName>
</protein>
<feature type="region of interest" description="Disordered" evidence="7">
    <location>
        <begin position="287"/>
        <end position="312"/>
    </location>
</feature>
<feature type="compositionally biased region" description="Basic and acidic residues" evidence="7">
    <location>
        <begin position="294"/>
        <end position="304"/>
    </location>
</feature>
<dbReference type="RefSeq" id="WP_006901785.1">
    <property type="nucleotide sequence ID" value="NZ_CAACYD010000005.1"/>
</dbReference>
<accession>A0ABD7UYE0</accession>
<dbReference type="GeneID" id="60748662"/>
<dbReference type="GO" id="GO:0016301">
    <property type="term" value="F:kinase activity"/>
    <property type="evidence" value="ECO:0007669"/>
    <property type="project" value="UniProtKB-KW"/>
</dbReference>
<keyword evidence="4" id="KW-0418">Kinase</keyword>
<proteinExistence type="inferred from homology"/>
<feature type="domain" description="Carbohydrate kinase PfkB" evidence="8">
    <location>
        <begin position="15"/>
        <end position="296"/>
    </location>
</feature>
<comment type="caution">
    <text evidence="9">The sequence shown here is derived from an EMBL/GenBank/DDBJ whole genome shotgun (WGS) entry which is preliminary data.</text>
</comment>
<evidence type="ECO:0000313" key="9">
    <source>
        <dbReference type="EMBL" id="VFA81595.1"/>
    </source>
</evidence>
<evidence type="ECO:0000256" key="6">
    <source>
        <dbReference type="PIRNR" id="PIRNR000535"/>
    </source>
</evidence>
<dbReference type="InterPro" id="IPR029056">
    <property type="entry name" value="Ribokinase-like"/>
</dbReference>
<sequence>MPHILTVTMNPALDIHSTVPRLMPGSKMRCSTPRYDPGGGGINVARTAARLGASSTAVIVSGGHTGRHIESLLATDGVDFRVVRVDEPTRESFNVVEEASGECYRFVMPGPQLHADDELRALRAVDAAATSASDLVVSGSLPPGCSPGFFGAVSRIARDRRCRLVVDTSGAALHWVTGAYLIKPSVRELREFVDEPLPDRPSQVAAARELIRRNIGQVVIVSLGADGALVVTADEDHDVPGVPVDVAGTGVGSGDSMVAATVVALARGWSIVDAVRYGNAAGAAAMLTPGTEPPRPEDVDRLYREASQSLSD</sequence>
<dbReference type="CDD" id="cd01164">
    <property type="entry name" value="FruK_PfkB_like"/>
    <property type="match status" value="1"/>
</dbReference>
<evidence type="ECO:0000259" key="8">
    <source>
        <dbReference type="Pfam" id="PF00294"/>
    </source>
</evidence>